<evidence type="ECO:0008006" key="3">
    <source>
        <dbReference type="Google" id="ProtNLM"/>
    </source>
</evidence>
<keyword evidence="2" id="KW-1185">Reference proteome</keyword>
<accession>A8A8R8</accession>
<dbReference type="KEGG" id="iho:Igni_0136"/>
<dbReference type="EMBL" id="CP000816">
    <property type="protein sequence ID" value="ABU81320.1"/>
    <property type="molecule type" value="Genomic_DNA"/>
</dbReference>
<sequence>MSAQPGEIHITILMKPELSEYHVTANYGDTPDEVRNKLAEKLGISPSRIRLFIKRPDGAEYEITHSSESVGQIVSVHGNVWYASIEEPYGSLIDAIEAFREHYLSSGELQKKYSPLANDPGLGIWTEKSCKRKEYCSPSRPYRVFVFPSVGYPVTQPLIFVSPKVLHKCCFYNLKSQFFDIKAKELPELAPAFEEASKLVNVNMCVMHIESWDYLRKVERNPLEVLDRALCTDVGLCDGTGA</sequence>
<dbReference type="RefSeq" id="WP_011998172.1">
    <property type="nucleotide sequence ID" value="NC_009776.1"/>
</dbReference>
<name>A8A8R8_IGNH4</name>
<dbReference type="GeneID" id="5562566"/>
<dbReference type="OrthoDB" id="378174at2157"/>
<dbReference type="HOGENOM" id="CLU_1145211_0_0_2"/>
<evidence type="ECO:0000313" key="1">
    <source>
        <dbReference type="EMBL" id="ABU81320.1"/>
    </source>
</evidence>
<evidence type="ECO:0000313" key="2">
    <source>
        <dbReference type="Proteomes" id="UP000000262"/>
    </source>
</evidence>
<reference evidence="1 2" key="1">
    <citation type="journal article" date="2008" name="Genome Biol.">
        <title>A genomic analysis of the archaeal system Ignicoccus hospitalis-Nanoarchaeum equitans.</title>
        <authorList>
            <person name="Podar M."/>
            <person name="Anderson I."/>
            <person name="Makarova K.S."/>
            <person name="Elkins J.G."/>
            <person name="Ivanova N."/>
            <person name="Wall M.A."/>
            <person name="Lykidis A."/>
            <person name="Mavromatis K."/>
            <person name="Sun H."/>
            <person name="Hudson M.E."/>
            <person name="Chen W."/>
            <person name="Deciu C."/>
            <person name="Hutchison D."/>
            <person name="Eads J.R."/>
            <person name="Anderson A."/>
            <person name="Fernandes F."/>
            <person name="Szeto E."/>
            <person name="Lapidus A."/>
            <person name="Kyrpides N.C."/>
            <person name="Saier M.H.Jr."/>
            <person name="Richardson P.M."/>
            <person name="Rachel R."/>
            <person name="Huber H."/>
            <person name="Eisen J.A."/>
            <person name="Koonin E.V."/>
            <person name="Keller M."/>
            <person name="Stetter K.O."/>
        </authorList>
    </citation>
    <scope>NUCLEOTIDE SEQUENCE [LARGE SCALE GENOMIC DNA]</scope>
    <source>
        <strain evidence="2">KIN4/I / DSM 18386 / JCM 14125</strain>
    </source>
</reference>
<dbReference type="STRING" id="453591.Igni_0136"/>
<gene>
    <name evidence="1" type="ordered locus">Igni_0136</name>
</gene>
<dbReference type="AlphaFoldDB" id="A8A8R8"/>
<proteinExistence type="predicted"/>
<organism evidence="1 2">
    <name type="scientific">Ignicoccus hospitalis (strain KIN4/I / DSM 18386 / JCM 14125)</name>
    <dbReference type="NCBI Taxonomy" id="453591"/>
    <lineage>
        <taxon>Archaea</taxon>
        <taxon>Thermoproteota</taxon>
        <taxon>Thermoprotei</taxon>
        <taxon>Desulfurococcales</taxon>
        <taxon>Desulfurococcaceae</taxon>
        <taxon>Ignicoccus</taxon>
    </lineage>
</organism>
<protein>
    <recommendedName>
        <fullName evidence="3">Ubiquitin-like domain-containing protein</fullName>
    </recommendedName>
</protein>
<dbReference type="Proteomes" id="UP000000262">
    <property type="component" value="Chromosome"/>
</dbReference>